<dbReference type="EMBL" id="JOKN01000032">
    <property type="protein sequence ID" value="KEQ56126.1"/>
    <property type="molecule type" value="Genomic_DNA"/>
</dbReference>
<accession>A0A081RLQ3</accession>
<comment type="caution">
    <text evidence="1">The sequence shown here is derived from an EMBL/GenBank/DDBJ whole genome shotgun (WGS) entry which is preliminary data.</text>
</comment>
<reference evidence="1 2" key="1">
    <citation type="submission" date="2014-06" db="EMBL/GenBank/DDBJ databases">
        <authorList>
            <person name="Ngugi D.K."/>
            <person name="Blom J."/>
            <person name="Alam I."/>
            <person name="Rashid M."/>
            <person name="Ba Alawi W."/>
            <person name="Zhang G."/>
            <person name="Hikmawan T."/>
            <person name="Guan Y."/>
            <person name="Antunes A."/>
            <person name="Siam R."/>
            <person name="ElDorry H."/>
            <person name="Bajic V."/>
            <person name="Stingl U."/>
        </authorList>
    </citation>
    <scope>NUCLEOTIDE SEQUENCE [LARGE SCALE GENOMIC DNA]</scope>
    <source>
        <strain evidence="1">SCGC AAA799-N04</strain>
    </source>
</reference>
<keyword evidence="2" id="KW-1185">Reference proteome</keyword>
<gene>
    <name evidence="1" type="ORF">AAA799N04_01472</name>
</gene>
<proteinExistence type="predicted"/>
<dbReference type="PATRIC" id="fig|1502293.3.peg.1362"/>
<evidence type="ECO:0000313" key="1">
    <source>
        <dbReference type="EMBL" id="KEQ56126.1"/>
    </source>
</evidence>
<dbReference type="Proteomes" id="UP000028059">
    <property type="component" value="Unassembled WGS sequence"/>
</dbReference>
<name>A0A081RLQ3_9ARCH</name>
<evidence type="ECO:0000313" key="2">
    <source>
        <dbReference type="Proteomes" id="UP000028059"/>
    </source>
</evidence>
<organism evidence="1 2">
    <name type="scientific">Marine Group I thaumarchaeote SCGC AAA799-N04</name>
    <dbReference type="NCBI Taxonomy" id="1502293"/>
    <lineage>
        <taxon>Archaea</taxon>
        <taxon>Nitrososphaerota</taxon>
        <taxon>Marine Group I</taxon>
    </lineage>
</organism>
<sequence>MVRVFYSQKTEDLIEKMTLTNWRKQVQQELGQEHQDMSDNWKMCAIGERIKIEGKDLESIKDLSPEAIRLGYEFSVAMQEKDNQKALDIITKIEQLPTIWRDEVNG</sequence>
<dbReference type="AlphaFoldDB" id="A0A081RLQ3"/>
<protein>
    <submittedName>
        <fullName evidence="1">Uncharacterized protein</fullName>
    </submittedName>
</protein>